<dbReference type="InterPro" id="IPR011008">
    <property type="entry name" value="Dimeric_a/b-barrel"/>
</dbReference>
<dbReference type="PANTHER" id="PTHR35174">
    <property type="entry name" value="BLL7171 PROTEIN-RELATED"/>
    <property type="match status" value="1"/>
</dbReference>
<comment type="similarity">
    <text evidence="1">Belongs to the YciI family.</text>
</comment>
<dbReference type="Proteomes" id="UP000254258">
    <property type="component" value="Unassembled WGS sequence"/>
</dbReference>
<gene>
    <name evidence="3" type="ORF">DWU98_16575</name>
</gene>
<dbReference type="EMBL" id="QRBE01000011">
    <property type="protein sequence ID" value="RDS79680.1"/>
    <property type="molecule type" value="Genomic_DNA"/>
</dbReference>
<evidence type="ECO:0000256" key="1">
    <source>
        <dbReference type="ARBA" id="ARBA00007689"/>
    </source>
</evidence>
<dbReference type="Gene3D" id="3.30.70.1060">
    <property type="entry name" value="Dimeric alpha+beta barrel"/>
    <property type="match status" value="1"/>
</dbReference>
<evidence type="ECO:0000313" key="4">
    <source>
        <dbReference type="Proteomes" id="UP000254258"/>
    </source>
</evidence>
<protein>
    <recommendedName>
        <fullName evidence="2">YCII-related domain-containing protein</fullName>
    </recommendedName>
</protein>
<accession>A0A370WU87</accession>
<dbReference type="InterPro" id="IPR005545">
    <property type="entry name" value="YCII"/>
</dbReference>
<dbReference type="AlphaFoldDB" id="A0A370WU87"/>
<dbReference type="SUPFAM" id="SSF54909">
    <property type="entry name" value="Dimeric alpha+beta barrel"/>
    <property type="match status" value="1"/>
</dbReference>
<sequence>MPQYLISTYIPEDFDPSLVTEETVEAIHALNRELVAAGVRKFACGLSPKAVTMRAQPNGELVVTDGPYQEAKEYVGGLSILETENMDELMAWVRKGAKVFPGVVEVREIFFNPAPAED</sequence>
<evidence type="ECO:0000259" key="2">
    <source>
        <dbReference type="Pfam" id="PF03795"/>
    </source>
</evidence>
<dbReference type="OrthoDB" id="9807535at2"/>
<proteinExistence type="inferred from homology"/>
<dbReference type="Pfam" id="PF03795">
    <property type="entry name" value="YCII"/>
    <property type="match status" value="1"/>
</dbReference>
<feature type="domain" description="YCII-related" evidence="2">
    <location>
        <begin position="18"/>
        <end position="110"/>
    </location>
</feature>
<comment type="caution">
    <text evidence="3">The sequence shown here is derived from an EMBL/GenBank/DDBJ whole genome shotgun (WGS) entry which is preliminary data.</text>
</comment>
<organism evidence="3 4">
    <name type="scientific">Dyella monticola</name>
    <dbReference type="NCBI Taxonomy" id="1927958"/>
    <lineage>
        <taxon>Bacteria</taxon>
        <taxon>Pseudomonadati</taxon>
        <taxon>Pseudomonadota</taxon>
        <taxon>Gammaproteobacteria</taxon>
        <taxon>Lysobacterales</taxon>
        <taxon>Rhodanobacteraceae</taxon>
        <taxon>Dyella</taxon>
    </lineage>
</organism>
<reference evidence="3 4" key="1">
    <citation type="submission" date="2018-07" db="EMBL/GenBank/DDBJ databases">
        <title>Dyella monticola sp. nov. and Dyella psychrodurans sp. nov. isolated from monsoon evergreen broad-leaved forest soil of Dinghu Mountain, China.</title>
        <authorList>
            <person name="Gao Z."/>
            <person name="Qiu L."/>
        </authorList>
    </citation>
    <scope>NUCLEOTIDE SEQUENCE [LARGE SCALE GENOMIC DNA]</scope>
    <source>
        <strain evidence="3 4">4G-K06</strain>
    </source>
</reference>
<keyword evidence="4" id="KW-1185">Reference proteome</keyword>
<dbReference type="RefSeq" id="WP_115496686.1">
    <property type="nucleotide sequence ID" value="NZ_QRBE01000011.1"/>
</dbReference>
<evidence type="ECO:0000313" key="3">
    <source>
        <dbReference type="EMBL" id="RDS79680.1"/>
    </source>
</evidence>
<name>A0A370WU87_9GAMM</name>